<dbReference type="InterPro" id="IPR049560">
    <property type="entry name" value="MeTrfase_RsmB-F_NOP2_cat"/>
</dbReference>
<feature type="domain" description="SAM-dependent MTase RsmB/NOP-type" evidence="15">
    <location>
        <begin position="209"/>
        <end position="487"/>
    </location>
</feature>
<evidence type="ECO:0000313" key="16">
    <source>
        <dbReference type="EMBL" id="SDC73270.1"/>
    </source>
</evidence>
<dbReference type="GO" id="GO:0006355">
    <property type="term" value="P:regulation of DNA-templated transcription"/>
    <property type="evidence" value="ECO:0007669"/>
    <property type="project" value="InterPro"/>
</dbReference>
<keyword evidence="5" id="KW-0698">rRNA processing</keyword>
<gene>
    <name evidence="16" type="ORF">SAMN05421749_11161</name>
</gene>
<keyword evidence="7 13" id="KW-0808">Transferase</keyword>
<evidence type="ECO:0000256" key="13">
    <source>
        <dbReference type="PROSITE-ProRule" id="PRU01023"/>
    </source>
</evidence>
<dbReference type="Pfam" id="PF01029">
    <property type="entry name" value="NusB"/>
    <property type="match status" value="1"/>
</dbReference>
<dbReference type="InterPro" id="IPR035926">
    <property type="entry name" value="NusB-like_sf"/>
</dbReference>
<proteinExistence type="inferred from homology"/>
<dbReference type="InterPro" id="IPR029063">
    <property type="entry name" value="SAM-dependent_MTases_sf"/>
</dbReference>
<organism evidence="16 17">
    <name type="scientific">Acinetobacter marinus</name>
    <dbReference type="NCBI Taxonomy" id="281375"/>
    <lineage>
        <taxon>Bacteria</taxon>
        <taxon>Pseudomonadati</taxon>
        <taxon>Pseudomonadota</taxon>
        <taxon>Gammaproteobacteria</taxon>
        <taxon>Moraxellales</taxon>
        <taxon>Moraxellaceae</taxon>
        <taxon>Acinetobacter</taxon>
    </lineage>
</organism>
<evidence type="ECO:0000256" key="8">
    <source>
        <dbReference type="ARBA" id="ARBA00022691"/>
    </source>
</evidence>
<comment type="subcellular location">
    <subcellularLocation>
        <location evidence="2">Cytoplasm</location>
    </subcellularLocation>
</comment>
<dbReference type="InterPro" id="IPR054728">
    <property type="entry name" value="RsmB-like_ferredoxin"/>
</dbReference>
<dbReference type="Proteomes" id="UP000242317">
    <property type="component" value="Unassembled WGS sequence"/>
</dbReference>
<dbReference type="NCBIfam" id="NF008149">
    <property type="entry name" value="PRK10901.1"/>
    <property type="match status" value="1"/>
</dbReference>
<dbReference type="InterPro" id="IPR001678">
    <property type="entry name" value="MeTrfase_RsmB-F_NOP2_dom"/>
</dbReference>
<evidence type="ECO:0000256" key="12">
    <source>
        <dbReference type="ARBA" id="ARBA00047283"/>
    </source>
</evidence>
<evidence type="ECO:0000256" key="4">
    <source>
        <dbReference type="ARBA" id="ARBA00022490"/>
    </source>
</evidence>
<dbReference type="SUPFAM" id="SSF48013">
    <property type="entry name" value="NusB-like"/>
    <property type="match status" value="1"/>
</dbReference>
<feature type="compositionally biased region" description="Polar residues" evidence="14">
    <location>
        <begin position="15"/>
        <end position="27"/>
    </location>
</feature>
<evidence type="ECO:0000256" key="2">
    <source>
        <dbReference type="ARBA" id="ARBA00004496"/>
    </source>
</evidence>
<dbReference type="Gene3D" id="1.10.940.10">
    <property type="entry name" value="NusB-like"/>
    <property type="match status" value="1"/>
</dbReference>
<evidence type="ECO:0000256" key="5">
    <source>
        <dbReference type="ARBA" id="ARBA00022552"/>
    </source>
</evidence>
<dbReference type="GO" id="GO:0008649">
    <property type="term" value="F:rRNA methyltransferase activity"/>
    <property type="evidence" value="ECO:0007669"/>
    <property type="project" value="InterPro"/>
</dbReference>
<evidence type="ECO:0000256" key="7">
    <source>
        <dbReference type="ARBA" id="ARBA00022679"/>
    </source>
</evidence>
<dbReference type="Gene3D" id="3.40.50.150">
    <property type="entry name" value="Vaccinia Virus protein VP39"/>
    <property type="match status" value="1"/>
</dbReference>
<dbReference type="InterPro" id="IPR023267">
    <property type="entry name" value="RCMT"/>
</dbReference>
<dbReference type="EMBL" id="FMYK01000011">
    <property type="protein sequence ID" value="SDC73270.1"/>
    <property type="molecule type" value="Genomic_DNA"/>
</dbReference>
<dbReference type="InterPro" id="IPR004573">
    <property type="entry name" value="rRNA_ssu_MeTfrase_B"/>
</dbReference>
<keyword evidence="8 13" id="KW-0949">S-adenosyl-L-methionine</keyword>
<feature type="region of interest" description="Disordered" evidence="14">
    <location>
        <begin position="1"/>
        <end position="51"/>
    </location>
</feature>
<dbReference type="Gene3D" id="3.30.70.1170">
    <property type="entry name" value="Sun protein, domain 3"/>
    <property type="match status" value="1"/>
</dbReference>
<evidence type="ECO:0000256" key="9">
    <source>
        <dbReference type="ARBA" id="ARBA00022884"/>
    </source>
</evidence>
<evidence type="ECO:0000313" key="17">
    <source>
        <dbReference type="Proteomes" id="UP000242317"/>
    </source>
</evidence>
<keyword evidence="17" id="KW-1185">Reference proteome</keyword>
<dbReference type="EC" id="2.1.1.176" evidence="3"/>
<name>A0A1G6NZ13_9GAMM</name>
<feature type="active site" description="Nucleophile" evidence="13">
    <location>
        <position position="429"/>
    </location>
</feature>
<dbReference type="NCBIfam" id="TIGR00563">
    <property type="entry name" value="rsmB"/>
    <property type="match status" value="1"/>
</dbReference>
<accession>A0A1G6NZ13</accession>
<feature type="binding site" evidence="13">
    <location>
        <begin position="299"/>
        <end position="305"/>
    </location>
    <ligand>
        <name>S-adenosyl-L-methionine</name>
        <dbReference type="ChEBI" id="CHEBI:59789"/>
    </ligand>
</feature>
<dbReference type="PROSITE" id="PS51686">
    <property type="entry name" value="SAM_MT_RSMB_NOP"/>
    <property type="match status" value="1"/>
</dbReference>
<dbReference type="CDD" id="cd02440">
    <property type="entry name" value="AdoMet_MTases"/>
    <property type="match status" value="1"/>
</dbReference>
<dbReference type="Pfam" id="PF01189">
    <property type="entry name" value="Methyltr_RsmB-F"/>
    <property type="match status" value="1"/>
</dbReference>
<keyword evidence="9 13" id="KW-0694">RNA-binding</keyword>
<evidence type="ECO:0000256" key="14">
    <source>
        <dbReference type="SAM" id="MobiDB-lite"/>
    </source>
</evidence>
<comment type="function">
    <text evidence="1">Specifically methylates the cytosine at position 967 (m5C967) of 16S rRNA.</text>
</comment>
<evidence type="ECO:0000259" key="15">
    <source>
        <dbReference type="PROSITE" id="PS51686"/>
    </source>
</evidence>
<comment type="similarity">
    <text evidence="13">Belongs to the class I-like SAM-binding methyltransferase superfamily. RsmB/NOP family.</text>
</comment>
<evidence type="ECO:0000256" key="10">
    <source>
        <dbReference type="ARBA" id="ARBA00030399"/>
    </source>
</evidence>
<dbReference type="GO" id="GO:0005737">
    <property type="term" value="C:cytoplasm"/>
    <property type="evidence" value="ECO:0007669"/>
    <property type="project" value="UniProtKB-SubCell"/>
</dbReference>
<dbReference type="PANTHER" id="PTHR22807:SF61">
    <property type="entry name" value="NOL1_NOP2_SUN FAMILY PROTEIN _ ANTITERMINATION NUSB DOMAIN-CONTAINING PROTEIN"/>
    <property type="match status" value="1"/>
</dbReference>
<dbReference type="GO" id="GO:0003723">
    <property type="term" value="F:RNA binding"/>
    <property type="evidence" value="ECO:0007669"/>
    <property type="project" value="UniProtKB-UniRule"/>
</dbReference>
<evidence type="ECO:0000256" key="3">
    <source>
        <dbReference type="ARBA" id="ARBA00012140"/>
    </source>
</evidence>
<dbReference type="AlphaFoldDB" id="A0A1G6NZ13"/>
<evidence type="ECO:0000256" key="11">
    <source>
        <dbReference type="ARBA" id="ARBA00031088"/>
    </source>
</evidence>
<evidence type="ECO:0000256" key="1">
    <source>
        <dbReference type="ARBA" id="ARBA00002724"/>
    </source>
</evidence>
<keyword evidence="6 13" id="KW-0489">Methyltransferase</keyword>
<dbReference type="PANTHER" id="PTHR22807">
    <property type="entry name" value="NOP2 YEAST -RELATED NOL1/NOP2/FMU SUN DOMAIN-CONTAINING"/>
    <property type="match status" value="1"/>
</dbReference>
<reference evidence="17" key="1">
    <citation type="submission" date="2016-09" db="EMBL/GenBank/DDBJ databases">
        <authorList>
            <person name="Varghese N."/>
            <person name="Submissions S."/>
        </authorList>
    </citation>
    <scope>NUCLEOTIDE SEQUENCE [LARGE SCALE GENOMIC DNA]</scope>
    <source>
        <strain evidence="17">ANC 3699</strain>
    </source>
</reference>
<dbReference type="FunFam" id="3.40.50.150:FF:000022">
    <property type="entry name" value="Ribosomal RNA small subunit methyltransferase B"/>
    <property type="match status" value="1"/>
</dbReference>
<feature type="binding site" evidence="13">
    <location>
        <position position="376"/>
    </location>
    <ligand>
        <name>S-adenosyl-L-methionine</name>
        <dbReference type="ChEBI" id="CHEBI:59789"/>
    </ligand>
</feature>
<protein>
    <recommendedName>
        <fullName evidence="3">16S rRNA (cytosine(967)-C(5))-methyltransferase</fullName>
        <ecNumber evidence="3">2.1.1.176</ecNumber>
    </recommendedName>
    <alternativeName>
        <fullName evidence="10">16S rRNA m5C967 methyltransferase</fullName>
    </alternativeName>
    <alternativeName>
        <fullName evidence="11">rRNA (cytosine-C(5)-)-methyltransferase RsmB</fullName>
    </alternativeName>
</protein>
<feature type="binding site" evidence="13">
    <location>
        <position position="322"/>
    </location>
    <ligand>
        <name>S-adenosyl-L-methionine</name>
        <dbReference type="ChEBI" id="CHEBI:59789"/>
    </ligand>
</feature>
<dbReference type="Pfam" id="PF22458">
    <property type="entry name" value="RsmF-B_ferredox"/>
    <property type="match status" value="1"/>
</dbReference>
<sequence length="488" mass="55114">MNQRPKPSFYKQYAKPQSQTKQQNTPQDAVKRGDVKNSSVKMSHEKNSTVKTGSRLNLRAQLIRLLSQVQQGRSLSEIQEKYFELVDEKDRGLMHELSFGVLRHWYALKSISLPMLNKPLSDPQLEVAIYLGLYQLFYTRIADHAAISETVEAVKQLGFESASGVINAILRRATREREQLYIELEQAHGLPSWLYKRLNKDWAEQLPELAQSLRQPAPLFLRVNHRQIGRDAYLKQLQLAGIEASASHISEVSIRLEQSVSIPALPSYDKGWFSVQDEHAQLCVSLLPNLNSKVVVDACAAPGGKTAHLLEKYRPQQLIALDNVESRLQRVHDNLNRLQLASSEHAEQVDVVCADATTWQISESSDATQADCIIIDAPCTAIGVLRRHPDIRLLRQSTDIAQTTALQAEILENMWQQLKVGGQMLYITCSILKAENEVQMQNFFAQHADAKHVEIQADWGIAQQYGRQLLPQQGSGDGFYYCLIEKVA</sequence>
<dbReference type="InterPro" id="IPR006027">
    <property type="entry name" value="NusB_RsmB_TIM44"/>
</dbReference>
<evidence type="ECO:0000256" key="6">
    <source>
        <dbReference type="ARBA" id="ARBA00022603"/>
    </source>
</evidence>
<keyword evidence="4" id="KW-0963">Cytoplasm</keyword>
<dbReference type="PRINTS" id="PR02008">
    <property type="entry name" value="RCMTFAMILY"/>
</dbReference>
<comment type="catalytic activity">
    <reaction evidence="12">
        <text>cytidine(967) in 16S rRNA + S-adenosyl-L-methionine = 5-methylcytidine(967) in 16S rRNA + S-adenosyl-L-homocysteine + H(+)</text>
        <dbReference type="Rhea" id="RHEA:42748"/>
        <dbReference type="Rhea" id="RHEA-COMP:10219"/>
        <dbReference type="Rhea" id="RHEA-COMP:10220"/>
        <dbReference type="ChEBI" id="CHEBI:15378"/>
        <dbReference type="ChEBI" id="CHEBI:57856"/>
        <dbReference type="ChEBI" id="CHEBI:59789"/>
        <dbReference type="ChEBI" id="CHEBI:74483"/>
        <dbReference type="ChEBI" id="CHEBI:82748"/>
        <dbReference type="EC" id="2.1.1.176"/>
    </reaction>
</comment>
<dbReference type="SUPFAM" id="SSF53335">
    <property type="entry name" value="S-adenosyl-L-methionine-dependent methyltransferases"/>
    <property type="match status" value="1"/>
</dbReference>
<feature type="binding site" evidence="13">
    <location>
        <position position="355"/>
    </location>
    <ligand>
        <name>S-adenosyl-L-methionine</name>
        <dbReference type="ChEBI" id="CHEBI:59789"/>
    </ligand>
</feature>